<dbReference type="Proteomes" id="UP000823790">
    <property type="component" value="Unassembled WGS sequence"/>
</dbReference>
<proteinExistence type="predicted"/>
<feature type="domain" description="Glycosyl transferase family 1" evidence="3">
    <location>
        <begin position="190"/>
        <end position="354"/>
    </location>
</feature>
<organism evidence="5 6">
    <name type="scientific">Frateuria flava</name>
    <dbReference type="NCBI Taxonomy" id="2821489"/>
    <lineage>
        <taxon>Bacteria</taxon>
        <taxon>Pseudomonadati</taxon>
        <taxon>Pseudomonadota</taxon>
        <taxon>Gammaproteobacteria</taxon>
        <taxon>Lysobacterales</taxon>
        <taxon>Rhodanobacteraceae</taxon>
        <taxon>Frateuria</taxon>
    </lineage>
</organism>
<dbReference type="PANTHER" id="PTHR12526:SF510">
    <property type="entry name" value="D-INOSITOL 3-PHOSPHATE GLYCOSYLTRANSFERASE"/>
    <property type="match status" value="1"/>
</dbReference>
<evidence type="ECO:0000256" key="1">
    <source>
        <dbReference type="ARBA" id="ARBA00022676"/>
    </source>
</evidence>
<dbReference type="Gene3D" id="3.40.50.2000">
    <property type="entry name" value="Glycogen Phosphorylase B"/>
    <property type="match status" value="2"/>
</dbReference>
<keyword evidence="2" id="KW-0808">Transferase</keyword>
<dbReference type="PANTHER" id="PTHR12526">
    <property type="entry name" value="GLYCOSYLTRANSFERASE"/>
    <property type="match status" value="1"/>
</dbReference>
<reference evidence="5 6" key="1">
    <citation type="submission" date="2021-04" db="EMBL/GenBank/DDBJ databases">
        <authorList>
            <person name="Huq M.A."/>
        </authorList>
    </citation>
    <scope>NUCLEOTIDE SEQUENCE [LARGE SCALE GENOMIC DNA]</scope>
    <source>
        <strain evidence="5 6">MAH-13</strain>
    </source>
</reference>
<comment type="caution">
    <text evidence="5">The sequence shown here is derived from an EMBL/GenBank/DDBJ whole genome shotgun (WGS) entry which is preliminary data.</text>
</comment>
<evidence type="ECO:0000256" key="2">
    <source>
        <dbReference type="ARBA" id="ARBA00022679"/>
    </source>
</evidence>
<dbReference type="CDD" id="cd03801">
    <property type="entry name" value="GT4_PimA-like"/>
    <property type="match status" value="1"/>
</dbReference>
<dbReference type="SUPFAM" id="SSF53756">
    <property type="entry name" value="UDP-Glycosyltransferase/glycogen phosphorylase"/>
    <property type="match status" value="1"/>
</dbReference>
<dbReference type="Pfam" id="PF00534">
    <property type="entry name" value="Glycos_transf_1"/>
    <property type="match status" value="1"/>
</dbReference>
<dbReference type="RefSeq" id="WP_209622243.1">
    <property type="nucleotide sequence ID" value="NZ_JAGJRS010000031.1"/>
</dbReference>
<evidence type="ECO:0000313" key="6">
    <source>
        <dbReference type="Proteomes" id="UP000823790"/>
    </source>
</evidence>
<dbReference type="InterPro" id="IPR028098">
    <property type="entry name" value="Glyco_trans_4-like_N"/>
</dbReference>
<dbReference type="EMBL" id="JAGJRS010000031">
    <property type="protein sequence ID" value="MBP1475472.1"/>
    <property type="molecule type" value="Genomic_DNA"/>
</dbReference>
<evidence type="ECO:0000313" key="5">
    <source>
        <dbReference type="EMBL" id="MBP1475472.1"/>
    </source>
</evidence>
<feature type="domain" description="Glycosyltransferase subfamily 4-like N-terminal" evidence="4">
    <location>
        <begin position="19"/>
        <end position="157"/>
    </location>
</feature>
<gene>
    <name evidence="5" type="ORF">J7I44_14250</name>
</gene>
<keyword evidence="6" id="KW-1185">Reference proteome</keyword>
<name>A0ABS4DQY8_9GAMM</name>
<dbReference type="Pfam" id="PF13439">
    <property type="entry name" value="Glyco_transf_4"/>
    <property type="match status" value="1"/>
</dbReference>
<dbReference type="InterPro" id="IPR001296">
    <property type="entry name" value="Glyco_trans_1"/>
</dbReference>
<accession>A0ABS4DQY8</accession>
<evidence type="ECO:0000259" key="4">
    <source>
        <dbReference type="Pfam" id="PF13439"/>
    </source>
</evidence>
<protein>
    <submittedName>
        <fullName evidence="5">Glycosyltransferase family 4 protein</fullName>
    </submittedName>
</protein>
<evidence type="ECO:0000259" key="3">
    <source>
        <dbReference type="Pfam" id="PF00534"/>
    </source>
</evidence>
<sequence length="388" mass="42181">MAVRKNILIVLSYYHPYISGVSEYAKMLAEGIAKYHDVTVLTGMHLNSLPPQEKIAGVNVVRAKPLLFLHKGYISVDMIRQFRGLARNADVINFHLPMLDAIWLTRLAPKHARLITTYQCDVQAVGGWFDRLAVGAVNQGSQLCIKRSEKVVVLSKDYAAGSAVLKPDAPVVEGFAPIKDPGLLTPARPSSDGKSLVIGFLGRFVAEKGIDVLIRAFERIRTRHPSARLLLAGDYRAVAGGSIYQQLKPRIDALGDSVQLLGRIDETELSRFYAQLDVLVLPSVNAYEAFGMVQVEAMLAGVPVVASDMRGVRIPVQLTGAGNLAPPGSDEGLASAILDTVATERCRDRQAIRQAALDVFSNQAFIERYLSLIDSKPSPNLSGPGSRK</sequence>
<keyword evidence="1" id="KW-0328">Glycosyltransferase</keyword>